<dbReference type="RefSeq" id="YP_007010351.1">
    <property type="nucleotide sequence ID" value="NC_019538.1"/>
</dbReference>
<dbReference type="KEGG" id="vg:14016273"/>
<protein>
    <submittedName>
        <fullName evidence="1">Short tail fibers</fullName>
    </submittedName>
</protein>
<organism evidence="1 2">
    <name type="scientific">Aeromonas phage CC2</name>
    <dbReference type="NCBI Taxonomy" id="1204516"/>
    <lineage>
        <taxon>Viruses</taxon>
        <taxon>Duplodnaviria</taxon>
        <taxon>Heunggongvirae</taxon>
        <taxon>Uroviricota</taxon>
        <taxon>Caudoviricetes</taxon>
        <taxon>Pantevenvirales</taxon>
        <taxon>Straboviridae</taxon>
        <taxon>Emmerichvirinae</taxon>
        <taxon>Ceceduovirus</taxon>
        <taxon>Ceceduovirus cc2</taxon>
    </lineage>
</organism>
<reference evidence="1 2" key="1">
    <citation type="journal article" date="2012" name="J. Virol.">
        <title>Complete Genome Sequence of Aeromonas hydrophila Phage CC2.</title>
        <authorList>
            <person name="Shen C.J."/>
            <person name="Liu Y.J."/>
            <person name="Lu C.P."/>
        </authorList>
    </citation>
    <scope>NUCLEOTIDE SEQUENCE [LARGE SCALE GENOMIC DNA]</scope>
</reference>
<dbReference type="GeneID" id="14016273"/>
<dbReference type="EMBL" id="JX123262">
    <property type="protein sequence ID" value="AFN39425.1"/>
    <property type="molecule type" value="Genomic_DNA"/>
</dbReference>
<accession>I6WBW3</accession>
<dbReference type="Proteomes" id="UP000009016">
    <property type="component" value="Segment"/>
</dbReference>
<proteinExistence type="predicted"/>
<evidence type="ECO:0000313" key="1">
    <source>
        <dbReference type="EMBL" id="AFN39425.1"/>
    </source>
</evidence>
<gene>
    <name evidence="1" type="ORF">CC2_325</name>
</gene>
<sequence length="451" mass="48107">MMINNTEQHISSKAVDVVLDPSTTNFPATTKDVQKMAELIQPHAIGRYEDMKATETKMGILRIATEAEVLAGTVADAIVTPKTLQAKWVRPDASETVKGLVRYATSAERLETAASASIGINTAGIWDIIRTKAIGSTTKAGTLKLSTITIGQQGTDSTTATSPDVVKAMIDKFAVTANSGATELTSGIVKISPSPVINAALHNGVAVSPKGFIETRATQSRVGTVKMATQAESNARTATDVAISPATLPIASSSQWGIVALTDVAVQGATNKALSSHGATTLVAKTGGTMTGALITPNIYLTNPQDGSPNAVVRYDWAVGAFEDKQNQINGKVNRGSAVTLNRTDRQLIFNAAPYGGHKSGDFNMSQPWWNYDGLIVVSSGDDGRHMKSNYISKAQISILQDNFANAWWIADTDSTWWIGRFNANGTYFHTTGDNCIIWHVWGVNDIYQTT</sequence>
<evidence type="ECO:0000313" key="2">
    <source>
        <dbReference type="Proteomes" id="UP000009016"/>
    </source>
</evidence>
<name>I6WBW3_9CAUD</name>
<keyword evidence="2" id="KW-1185">Reference proteome</keyword>
<dbReference type="OrthoDB" id="3474at10239"/>